<dbReference type="Gene3D" id="1.10.1410.10">
    <property type="match status" value="1"/>
</dbReference>
<accession>A0A811JRJ3</accession>
<dbReference type="EMBL" id="CAJFCW020000001">
    <property type="protein sequence ID" value="CAG9080276.1"/>
    <property type="molecule type" value="Genomic_DNA"/>
</dbReference>
<dbReference type="SUPFAM" id="SSF81631">
    <property type="entry name" value="PAP/OAS1 substrate-binding domain"/>
    <property type="match status" value="1"/>
</dbReference>
<organism evidence="1 2">
    <name type="scientific">Bursaphelenchus okinawaensis</name>
    <dbReference type="NCBI Taxonomy" id="465554"/>
    <lineage>
        <taxon>Eukaryota</taxon>
        <taxon>Metazoa</taxon>
        <taxon>Ecdysozoa</taxon>
        <taxon>Nematoda</taxon>
        <taxon>Chromadorea</taxon>
        <taxon>Rhabditida</taxon>
        <taxon>Tylenchina</taxon>
        <taxon>Tylenchomorpha</taxon>
        <taxon>Aphelenchoidea</taxon>
        <taxon>Aphelenchoididae</taxon>
        <taxon>Bursaphelenchus</taxon>
    </lineage>
</organism>
<dbReference type="Proteomes" id="UP000614601">
    <property type="component" value="Unassembled WGS sequence"/>
</dbReference>
<keyword evidence="2" id="KW-1185">Reference proteome</keyword>
<evidence type="ECO:0008006" key="3">
    <source>
        <dbReference type="Google" id="ProtNLM"/>
    </source>
</evidence>
<dbReference type="EMBL" id="CAJFDH010000001">
    <property type="protein sequence ID" value="CAD5206044.1"/>
    <property type="molecule type" value="Genomic_DNA"/>
</dbReference>
<dbReference type="Proteomes" id="UP000783686">
    <property type="component" value="Unassembled WGS sequence"/>
</dbReference>
<evidence type="ECO:0000313" key="1">
    <source>
        <dbReference type="EMBL" id="CAD5206044.1"/>
    </source>
</evidence>
<dbReference type="AlphaFoldDB" id="A0A811JRJ3"/>
<protein>
    <recommendedName>
        <fullName evidence="3">PAP-associated domain-containing protein</fullName>
    </recommendedName>
</protein>
<sequence>MTLPELVIGFMSYYAMYDFNEWHIDVRRKELRNRNEVTTVGYQNEGVRLSIECPVNGKCPTRNVTKECYKAFRKAINHFNSLIWKQVAKEKEKDEFFDAIVNMLGINKKL</sequence>
<comment type="caution">
    <text evidence="1">The sequence shown here is derived from an EMBL/GenBank/DDBJ whole genome shotgun (WGS) entry which is preliminary data.</text>
</comment>
<name>A0A811JRJ3_9BILA</name>
<dbReference type="GO" id="GO:0046872">
    <property type="term" value="F:metal ion binding"/>
    <property type="evidence" value="ECO:0007669"/>
    <property type="project" value="UniProtKB-KW"/>
</dbReference>
<gene>
    <name evidence="1" type="ORF">BOKJ2_LOCUS728</name>
</gene>
<proteinExistence type="predicted"/>
<evidence type="ECO:0000313" key="2">
    <source>
        <dbReference type="Proteomes" id="UP000614601"/>
    </source>
</evidence>
<reference evidence="1" key="1">
    <citation type="submission" date="2020-09" db="EMBL/GenBank/DDBJ databases">
        <authorList>
            <person name="Kikuchi T."/>
        </authorList>
    </citation>
    <scope>NUCLEOTIDE SEQUENCE</scope>
    <source>
        <strain evidence="1">SH1</strain>
    </source>
</reference>